<dbReference type="HAMAP" id="MF_00470">
    <property type="entry name" value="MenC_1"/>
    <property type="match status" value="1"/>
</dbReference>
<dbReference type="NCBIfam" id="NF002782">
    <property type="entry name" value="PRK02901.1"/>
    <property type="match status" value="1"/>
</dbReference>
<name>A0ABT2GP10_9MICO</name>
<evidence type="ECO:0000256" key="2">
    <source>
        <dbReference type="ARBA" id="ARBA00022842"/>
    </source>
</evidence>
<feature type="active site" description="Proton donor" evidence="4">
    <location>
        <position position="116"/>
    </location>
</feature>
<keyword evidence="7" id="KW-1185">Reference proteome</keyword>
<dbReference type="InterPro" id="IPR013342">
    <property type="entry name" value="Mandelate_racemase_C"/>
</dbReference>
<reference evidence="6" key="1">
    <citation type="submission" date="2022-08" db="EMBL/GenBank/DDBJ databases">
        <authorList>
            <person name="Deng Y."/>
            <person name="Han X.-F."/>
            <person name="Zhang Y.-Q."/>
        </authorList>
    </citation>
    <scope>NUCLEOTIDE SEQUENCE</scope>
    <source>
        <strain evidence="6">CPCC 205763</strain>
    </source>
</reference>
<comment type="catalytic activity">
    <reaction evidence="4">
        <text>(1R,6R)-6-hydroxy-2-succinyl-cyclohexa-2,4-diene-1-carboxylate = 2-succinylbenzoate + H2O</text>
        <dbReference type="Rhea" id="RHEA:10196"/>
        <dbReference type="ChEBI" id="CHEBI:15377"/>
        <dbReference type="ChEBI" id="CHEBI:18325"/>
        <dbReference type="ChEBI" id="CHEBI:58689"/>
        <dbReference type="EC" id="4.2.1.113"/>
    </reaction>
</comment>
<dbReference type="SMART" id="SM00922">
    <property type="entry name" value="MR_MLE"/>
    <property type="match status" value="1"/>
</dbReference>
<dbReference type="Pfam" id="PF13378">
    <property type="entry name" value="MR_MLE_C"/>
    <property type="match status" value="1"/>
</dbReference>
<feature type="domain" description="Mandelate racemase/muconate lactonizing enzyme C-terminal" evidence="5">
    <location>
        <begin position="96"/>
        <end position="192"/>
    </location>
</feature>
<organism evidence="6 7">
    <name type="scientific">Herbiconiux aconitum</name>
    <dbReference type="NCBI Taxonomy" id="2970913"/>
    <lineage>
        <taxon>Bacteria</taxon>
        <taxon>Bacillati</taxon>
        <taxon>Actinomycetota</taxon>
        <taxon>Actinomycetes</taxon>
        <taxon>Micrococcales</taxon>
        <taxon>Microbacteriaceae</taxon>
        <taxon>Herbiconiux</taxon>
    </lineage>
</organism>
<evidence type="ECO:0000259" key="5">
    <source>
        <dbReference type="SMART" id="SM00922"/>
    </source>
</evidence>
<comment type="function">
    <text evidence="4">Converts 2-succinyl-6-hydroxy-2,4-cyclohexadiene-1-carboxylate (SHCHC) to 2-succinylbenzoate (OSB).</text>
</comment>
<dbReference type="Gene3D" id="3.20.20.120">
    <property type="entry name" value="Enolase-like C-terminal domain"/>
    <property type="match status" value="1"/>
</dbReference>
<accession>A0ABT2GP10</accession>
<evidence type="ECO:0000256" key="1">
    <source>
        <dbReference type="ARBA" id="ARBA00022723"/>
    </source>
</evidence>
<feature type="active site" description="Proton acceptor" evidence="4">
    <location>
        <position position="223"/>
    </location>
</feature>
<dbReference type="EC" id="4.2.1.113" evidence="4"/>
<comment type="caution">
    <text evidence="6">The sequence shown here is derived from an EMBL/GenBank/DDBJ whole genome shotgun (WGS) entry which is preliminary data.</text>
</comment>
<gene>
    <name evidence="4" type="primary">menC</name>
    <name evidence="6" type="ORF">N1027_07140</name>
</gene>
<keyword evidence="1 4" id="KW-0479">Metal-binding</keyword>
<feature type="binding site" evidence="4">
    <location>
        <position position="173"/>
    </location>
    <ligand>
        <name>Mg(2+)</name>
        <dbReference type="ChEBI" id="CHEBI:18420"/>
    </ligand>
</feature>
<dbReference type="SUPFAM" id="SSF51604">
    <property type="entry name" value="Enolase C-terminal domain-like"/>
    <property type="match status" value="1"/>
</dbReference>
<protein>
    <recommendedName>
        <fullName evidence="4">o-succinylbenzoate synthase</fullName>
        <shortName evidence="4">OSB synthase</shortName>
        <shortName evidence="4">OSBS</shortName>
        <ecNumber evidence="4">4.2.1.113</ecNumber>
    </recommendedName>
    <alternativeName>
        <fullName evidence="4">4-(2'-carboxyphenyl)-4-oxybutyric acid synthase</fullName>
    </alternativeName>
    <alternativeName>
        <fullName evidence="4">o-succinylbenzoic acid synthase</fullName>
    </alternativeName>
</protein>
<proteinExistence type="inferred from homology"/>
<feature type="binding site" evidence="4">
    <location>
        <position position="199"/>
    </location>
    <ligand>
        <name>Mg(2+)</name>
        <dbReference type="ChEBI" id="CHEBI:18420"/>
    </ligand>
</feature>
<dbReference type="PANTHER" id="PTHR48073:SF2">
    <property type="entry name" value="O-SUCCINYLBENZOATE SYNTHASE"/>
    <property type="match status" value="1"/>
</dbReference>
<comment type="similarity">
    <text evidence="4">Belongs to the mandelate racemase/muconate lactonizing enzyme family. MenC type 1 subfamily.</text>
</comment>
<dbReference type="SFLD" id="SFLDS00001">
    <property type="entry name" value="Enolase"/>
    <property type="match status" value="1"/>
</dbReference>
<dbReference type="SFLD" id="SFLDG00180">
    <property type="entry name" value="muconate_cycloisomerase"/>
    <property type="match status" value="1"/>
</dbReference>
<dbReference type="GO" id="GO:0043748">
    <property type="term" value="F:O-succinylbenzoate synthase activity"/>
    <property type="evidence" value="ECO:0007669"/>
    <property type="project" value="UniProtKB-EC"/>
</dbReference>
<evidence type="ECO:0000256" key="4">
    <source>
        <dbReference type="HAMAP-Rule" id="MF_00470"/>
    </source>
</evidence>
<keyword evidence="4" id="KW-0474">Menaquinone biosynthesis</keyword>
<dbReference type="InterPro" id="IPR036849">
    <property type="entry name" value="Enolase-like_C_sf"/>
</dbReference>
<evidence type="ECO:0000313" key="6">
    <source>
        <dbReference type="EMBL" id="MCS5717908.1"/>
    </source>
</evidence>
<dbReference type="Proteomes" id="UP001165584">
    <property type="component" value="Unassembled WGS sequence"/>
</dbReference>
<dbReference type="InterPro" id="IPR010196">
    <property type="entry name" value="OSB_synthase_MenC1"/>
</dbReference>
<evidence type="ECO:0000313" key="7">
    <source>
        <dbReference type="Proteomes" id="UP001165584"/>
    </source>
</evidence>
<keyword evidence="3 4" id="KW-0456">Lyase</keyword>
<evidence type="ECO:0000256" key="3">
    <source>
        <dbReference type="ARBA" id="ARBA00023239"/>
    </source>
</evidence>
<dbReference type="InterPro" id="IPR029065">
    <property type="entry name" value="Enolase_C-like"/>
</dbReference>
<feature type="binding site" evidence="4">
    <location>
        <position position="147"/>
    </location>
    <ligand>
        <name>Mg(2+)</name>
        <dbReference type="ChEBI" id="CHEBI:18420"/>
    </ligand>
</feature>
<comment type="cofactor">
    <cofactor evidence="4">
        <name>a divalent metal cation</name>
        <dbReference type="ChEBI" id="CHEBI:60240"/>
    </cofactor>
</comment>
<dbReference type="PROSITE" id="PS00909">
    <property type="entry name" value="MR_MLE_2"/>
    <property type="match status" value="1"/>
</dbReference>
<dbReference type="EMBL" id="JANLCM010000001">
    <property type="protein sequence ID" value="MCS5717908.1"/>
    <property type="molecule type" value="Genomic_DNA"/>
</dbReference>
<sequence length="352" mass="37678">MIVDDAVTLPGLDEILDRVRVVAIPLHTRFRGQTVREIAVFEGPEGWTEFSPFPEYEDAEAAAWLRGAIDFGWAPSAPSPAGRTEIMVNATLPAVPADEVERVLAHYDGCRTVKVKVAERGQTLDDDVARVRAARAVLGAEGRIRIDANAAWNVDEAEHAIHRLCEFDLEYVEQPCASIEELAEIRSRVAYMGIPIAADESVRKASDPLAVARAGAADILIVKAQPLGGVSRALAIVREAGLPAVVSSALESSVGIAMGAQLAAALPSLDYDCGLATVDLFEGDVVAPAQSLVPRGGRIPVRRPEVDSDLLARYQASAERTDWWRARLARCHALLAAAAASDLVDPEPTSLL</sequence>
<comment type="pathway">
    <text evidence="4">Quinol/quinone metabolism; 1,4-dihydroxy-2-naphthoate biosynthesis; 1,4-dihydroxy-2-naphthoate from chorismate: step 4/7.</text>
</comment>
<dbReference type="CDD" id="cd03320">
    <property type="entry name" value="OSBS"/>
    <property type="match status" value="1"/>
</dbReference>
<dbReference type="Pfam" id="PF18374">
    <property type="entry name" value="Enolase_like_N"/>
    <property type="match status" value="1"/>
</dbReference>
<dbReference type="PANTHER" id="PTHR48073">
    <property type="entry name" value="O-SUCCINYLBENZOATE SYNTHASE-RELATED"/>
    <property type="match status" value="1"/>
</dbReference>
<dbReference type="SFLD" id="SFLDF00009">
    <property type="entry name" value="o-succinylbenzoate_synthase"/>
    <property type="match status" value="1"/>
</dbReference>
<keyword evidence="2 4" id="KW-0460">Magnesium</keyword>
<dbReference type="InterPro" id="IPR018110">
    <property type="entry name" value="Mandel_Rmase/mucon_lact_enz_CS"/>
</dbReference>
<comment type="pathway">
    <text evidence="4">Quinol/quinone metabolism; menaquinone biosynthesis.</text>
</comment>